<dbReference type="KEGG" id="snk:CP967_07220"/>
<dbReference type="GO" id="GO:0008930">
    <property type="term" value="F:methylthioadenosine nucleosidase activity"/>
    <property type="evidence" value="ECO:0007669"/>
    <property type="project" value="TreeGrafter"/>
</dbReference>
<dbReference type="AlphaFoldDB" id="A0A5J6F5Z7"/>
<dbReference type="Gene3D" id="3.40.50.1580">
    <property type="entry name" value="Nucleoside phosphorylase domain"/>
    <property type="match status" value="1"/>
</dbReference>
<dbReference type="SUPFAM" id="SSF53167">
    <property type="entry name" value="Purine and uridine phosphorylases"/>
    <property type="match status" value="1"/>
</dbReference>
<dbReference type="Proteomes" id="UP000326178">
    <property type="component" value="Chromosome"/>
</dbReference>
<dbReference type="OrthoDB" id="3665249at2"/>
<dbReference type="GO" id="GO:0009116">
    <property type="term" value="P:nucleoside metabolic process"/>
    <property type="evidence" value="ECO:0007669"/>
    <property type="project" value="InterPro"/>
</dbReference>
<feature type="compositionally biased region" description="Polar residues" evidence="1">
    <location>
        <begin position="1"/>
        <end position="20"/>
    </location>
</feature>
<proteinExistence type="predicted"/>
<protein>
    <recommendedName>
        <fullName evidence="2">Nucleoside phosphorylase domain-containing protein</fullName>
    </recommendedName>
</protein>
<evidence type="ECO:0000256" key="1">
    <source>
        <dbReference type="SAM" id="MobiDB-lite"/>
    </source>
</evidence>
<dbReference type="PANTHER" id="PTHR46832:SF1">
    <property type="entry name" value="5'-METHYLTHIOADENOSINE_S-ADENOSYLHOMOCYSTEINE NUCLEOSIDASE"/>
    <property type="match status" value="1"/>
</dbReference>
<dbReference type="GO" id="GO:0005829">
    <property type="term" value="C:cytosol"/>
    <property type="evidence" value="ECO:0007669"/>
    <property type="project" value="TreeGrafter"/>
</dbReference>
<dbReference type="PANTHER" id="PTHR46832">
    <property type="entry name" value="5'-METHYLTHIOADENOSINE/S-ADENOSYLHOMOCYSTEINE NUCLEOSIDASE"/>
    <property type="match status" value="1"/>
</dbReference>
<dbReference type="Pfam" id="PF01048">
    <property type="entry name" value="PNP_UDP_1"/>
    <property type="match status" value="1"/>
</dbReference>
<dbReference type="GO" id="GO:0019284">
    <property type="term" value="P:L-methionine salvage from S-adenosylmethionine"/>
    <property type="evidence" value="ECO:0007669"/>
    <property type="project" value="TreeGrafter"/>
</dbReference>
<accession>A0A5J6F5Z7</accession>
<dbReference type="InterPro" id="IPR035994">
    <property type="entry name" value="Nucleoside_phosphorylase_sf"/>
</dbReference>
<evidence type="ECO:0000259" key="2">
    <source>
        <dbReference type="Pfam" id="PF01048"/>
    </source>
</evidence>
<keyword evidence="4" id="KW-1185">Reference proteome</keyword>
<feature type="region of interest" description="Disordered" evidence="1">
    <location>
        <begin position="1"/>
        <end position="21"/>
    </location>
</feature>
<reference evidence="3 4" key="1">
    <citation type="submission" date="2017-09" db="EMBL/GenBank/DDBJ databases">
        <authorList>
            <person name="Lee N."/>
            <person name="Cho B.-K."/>
        </authorList>
    </citation>
    <scope>NUCLEOTIDE SEQUENCE [LARGE SCALE GENOMIC DNA]</scope>
    <source>
        <strain evidence="3 4">ATCC 12769</strain>
    </source>
</reference>
<organism evidence="3 4">
    <name type="scientific">Streptomyces nitrosporeus</name>
    <dbReference type="NCBI Taxonomy" id="28894"/>
    <lineage>
        <taxon>Bacteria</taxon>
        <taxon>Bacillati</taxon>
        <taxon>Actinomycetota</taxon>
        <taxon>Actinomycetes</taxon>
        <taxon>Kitasatosporales</taxon>
        <taxon>Streptomycetaceae</taxon>
        <taxon>Streptomyces</taxon>
    </lineage>
</organism>
<evidence type="ECO:0000313" key="4">
    <source>
        <dbReference type="Proteomes" id="UP000326178"/>
    </source>
</evidence>
<dbReference type="EMBL" id="CP023702">
    <property type="protein sequence ID" value="QEU71779.1"/>
    <property type="molecule type" value="Genomic_DNA"/>
</dbReference>
<feature type="domain" description="Nucleoside phosphorylase" evidence="2">
    <location>
        <begin position="53"/>
        <end position="298"/>
    </location>
</feature>
<sequence>MNTDRGISAHGNGNTISNNAVGEHAQVIATPSAERIGTPATGSTAPADRDTWDIGIVTILSEELRALCDELKLERHKEPGGLYFYRGEHTTPDSTVRVVATQTQSQGQRSAMAALENLRRHYAPRLWALVGVGGGIHDEHARIGNVIVSTEVVYYENRKINPLGDIRRRGEHRQAPAQVVHAVNAFFTEHGTPARIHGQPASQPSQEYYEVYPGLIGSGEAVIADRDSDIRRYLAHYNEKVLAVDMEAGGLSQYWQENSVQDETNPGWVVIRGVSDNADEEKGHAHHGLAARNAAHVLRLLLPFLC</sequence>
<dbReference type="RefSeq" id="WP_150487148.1">
    <property type="nucleotide sequence ID" value="NZ_BMUV01000005.1"/>
</dbReference>
<name>A0A5J6F5Z7_9ACTN</name>
<dbReference type="InterPro" id="IPR000845">
    <property type="entry name" value="Nucleoside_phosphorylase_d"/>
</dbReference>
<gene>
    <name evidence="3" type="ORF">CP967_07220</name>
</gene>
<evidence type="ECO:0000313" key="3">
    <source>
        <dbReference type="EMBL" id="QEU71779.1"/>
    </source>
</evidence>
<dbReference type="GO" id="GO:0008782">
    <property type="term" value="F:adenosylhomocysteine nucleosidase activity"/>
    <property type="evidence" value="ECO:0007669"/>
    <property type="project" value="TreeGrafter"/>
</dbReference>